<reference evidence="2 3" key="1">
    <citation type="submission" date="2017-03" db="EMBL/GenBank/DDBJ databases">
        <authorList>
            <person name="Afonso C.L."/>
            <person name="Miller P.J."/>
            <person name="Scott M.A."/>
            <person name="Spackman E."/>
            <person name="Goraichik I."/>
            <person name="Dimitrov K.M."/>
            <person name="Suarez D.L."/>
            <person name="Swayne D.E."/>
        </authorList>
    </citation>
    <scope>NUCLEOTIDE SEQUENCE [LARGE SCALE GENOMIC DNA]</scope>
    <source>
        <strain evidence="2 3">CIP 102111</strain>
    </source>
</reference>
<sequence length="319" mass="32968">MPAAVDGRCSLAAVNMYYGGDVYSSVDPFATALGSADGTVNFIGSDEAALALDPEAENLDGDFLAPGFVHAGLILGPDSPTATALRDRGIAHVHVLGPSSAIRDFVADAPEDLRIVAYPDLAAGTERAWLPAAALAELETLPETSLYLAVASSTELDAVLARLGEHPAHAQRFGYRLLLDFAVPESHVEALGRSGIAITLDPSLDQPLAPLLSAGAQVSLVLAEDSPWAGVRSAVLGTHGIGARAAFNAATRFAHRAAGNPEGGVLRPGAAADFGRWRVERLVVQVADPRVAAWSTDPRSGTPGLPELAADVPLPTRIG</sequence>
<evidence type="ECO:0000313" key="3">
    <source>
        <dbReference type="Proteomes" id="UP000234333"/>
    </source>
</evidence>
<dbReference type="Proteomes" id="UP000234333">
    <property type="component" value="Unassembled WGS sequence"/>
</dbReference>
<proteinExistence type="predicted"/>
<evidence type="ECO:0000256" key="1">
    <source>
        <dbReference type="SAM" id="MobiDB-lite"/>
    </source>
</evidence>
<evidence type="ECO:0008006" key="4">
    <source>
        <dbReference type="Google" id="ProtNLM"/>
    </source>
</evidence>
<gene>
    <name evidence="2" type="ORF">BC102111_01102</name>
</gene>
<organism evidence="2 3">
    <name type="scientific">Brevibacterium casei CIP 102111</name>
    <dbReference type="NCBI Taxonomy" id="1255625"/>
    <lineage>
        <taxon>Bacteria</taxon>
        <taxon>Bacillati</taxon>
        <taxon>Actinomycetota</taxon>
        <taxon>Actinomycetes</taxon>
        <taxon>Micrococcales</taxon>
        <taxon>Brevibacteriaceae</taxon>
        <taxon>Brevibacterium</taxon>
    </lineage>
</organism>
<feature type="region of interest" description="Disordered" evidence="1">
    <location>
        <begin position="295"/>
        <end position="319"/>
    </location>
</feature>
<accession>A0A2H1ICL8</accession>
<evidence type="ECO:0000313" key="2">
    <source>
        <dbReference type="EMBL" id="SMX72947.1"/>
    </source>
</evidence>
<protein>
    <recommendedName>
        <fullName evidence="4">Metal-dependent hydrolase</fullName>
    </recommendedName>
</protein>
<dbReference type="AlphaFoldDB" id="A0A2H1ICL8"/>
<dbReference type="EMBL" id="FXZC01000002">
    <property type="protein sequence ID" value="SMX72947.1"/>
    <property type="molecule type" value="Genomic_DNA"/>
</dbReference>
<name>A0A2H1ICL8_9MICO</name>